<proteinExistence type="predicted"/>
<sequence>MRFIRPHLLALALAAPLAALSGVTAAAQSEPRVYTLATANAGGTYYPVGVALALLTKINLASQFGIDMEAVVSGGSVDNISMMEAGRADFAFLQAVGMAAGAAAEVSAEAEETSGETATEATSGAANAVQALTAGEDLRAVTMLWPDVAHFLLRADLAEEGTLADLQNLTGLGFSLGPAGSSTEQINALIFEALELPYQEWNPVNETYRDSVESLPEGRIAGVNIESGLGVGAVSNLMTAMGDSVVLLSVSDAELARISEVLRSAATVSIPGGTYAGMEEAVQSIAVPNFLAVHADVPEEDVYRITRVMFENLEYLCEVHQAACLLSLSMAQDGLPVPLHPGAARYFEEMADESDLIVEGDDDS</sequence>
<dbReference type="OrthoDB" id="9776669at2"/>
<protein>
    <submittedName>
        <fullName evidence="2">C4-dicarboxylate ABC transporter substrate-binding protein</fullName>
    </submittedName>
</protein>
<dbReference type="SUPFAM" id="SSF53850">
    <property type="entry name" value="Periplasmic binding protein-like II"/>
    <property type="match status" value="2"/>
</dbReference>
<evidence type="ECO:0000256" key="1">
    <source>
        <dbReference type="SAM" id="SignalP"/>
    </source>
</evidence>
<organism evidence="2 3">
    <name type="scientific">Pararhodobacter oceanensis</name>
    <dbReference type="NCBI Taxonomy" id="2172121"/>
    <lineage>
        <taxon>Bacteria</taxon>
        <taxon>Pseudomonadati</taxon>
        <taxon>Pseudomonadota</taxon>
        <taxon>Alphaproteobacteria</taxon>
        <taxon>Rhodobacterales</taxon>
        <taxon>Paracoccaceae</taxon>
        <taxon>Pararhodobacter</taxon>
    </lineage>
</organism>
<evidence type="ECO:0000313" key="3">
    <source>
        <dbReference type="Proteomes" id="UP000245911"/>
    </source>
</evidence>
<keyword evidence="3" id="KW-1185">Reference proteome</keyword>
<dbReference type="Proteomes" id="UP000245911">
    <property type="component" value="Unassembled WGS sequence"/>
</dbReference>
<dbReference type="InterPro" id="IPR011852">
    <property type="entry name" value="TRAP_TAXI"/>
</dbReference>
<dbReference type="PANTHER" id="PTHR42941:SF1">
    <property type="entry name" value="SLL1037 PROTEIN"/>
    <property type="match status" value="1"/>
</dbReference>
<keyword evidence="1" id="KW-0732">Signal</keyword>
<dbReference type="Gene3D" id="3.40.190.10">
    <property type="entry name" value="Periplasmic binding protein-like II"/>
    <property type="match status" value="2"/>
</dbReference>
<feature type="signal peptide" evidence="1">
    <location>
        <begin position="1"/>
        <end position="26"/>
    </location>
</feature>
<feature type="chain" id="PRO_5015457786" evidence="1">
    <location>
        <begin position="27"/>
        <end position="364"/>
    </location>
</feature>
<dbReference type="NCBIfam" id="TIGR02122">
    <property type="entry name" value="TRAP_TAXI"/>
    <property type="match status" value="1"/>
</dbReference>
<dbReference type="AlphaFoldDB" id="A0A2T8HSM9"/>
<gene>
    <name evidence="2" type="ORF">DDE20_12645</name>
</gene>
<comment type="caution">
    <text evidence="2">The sequence shown here is derived from an EMBL/GenBank/DDBJ whole genome shotgun (WGS) entry which is preliminary data.</text>
</comment>
<dbReference type="Pfam" id="PF16868">
    <property type="entry name" value="NMT1_3"/>
    <property type="match status" value="2"/>
</dbReference>
<dbReference type="RefSeq" id="WP_116558867.1">
    <property type="nucleotide sequence ID" value="NZ_QDKM01000005.1"/>
</dbReference>
<evidence type="ECO:0000313" key="2">
    <source>
        <dbReference type="EMBL" id="PVH28417.1"/>
    </source>
</evidence>
<reference evidence="2 3" key="1">
    <citation type="submission" date="2018-04" db="EMBL/GenBank/DDBJ databases">
        <title>Pararhodobacter oceanense sp. nov., isolated from marine intertidal sediment.</title>
        <authorList>
            <person name="Wang X.-L."/>
            <person name="Du Z.-J."/>
        </authorList>
    </citation>
    <scope>NUCLEOTIDE SEQUENCE [LARGE SCALE GENOMIC DNA]</scope>
    <source>
        <strain evidence="2 3">AM505</strain>
    </source>
</reference>
<dbReference type="EMBL" id="QDKM01000005">
    <property type="protein sequence ID" value="PVH28417.1"/>
    <property type="molecule type" value="Genomic_DNA"/>
</dbReference>
<accession>A0A2T8HSM9</accession>
<name>A0A2T8HSM9_9RHOB</name>
<dbReference type="PANTHER" id="PTHR42941">
    <property type="entry name" value="SLL1037 PROTEIN"/>
    <property type="match status" value="1"/>
</dbReference>